<sequence length="198" mass="22272">MVTGSSIALNGAELQAPWRLEGEPGSGQRLFVPIDVLIHQLGIEVNPVADGLQLAWFGHVFPVEEAHPPLGDEPAVDVAPLARRFRWQFRPVNARLNLQIRPPQLINVRLEQFAERVWIVLDFLGPAPFRHQDGELLVEIRSRDVHLREMETLGIPHQWTPGLLRLNTAALGSNSRVLSLGRPERLVLDLSYEDFLAL</sequence>
<protein>
    <submittedName>
        <fullName evidence="1">Uncharacterized protein</fullName>
    </submittedName>
</protein>
<name>A0A164ZRK8_9SYNE</name>
<proteinExistence type="predicted"/>
<gene>
    <name evidence="1" type="ORF">FLM9_1041</name>
</gene>
<evidence type="ECO:0000313" key="2">
    <source>
        <dbReference type="Proteomes" id="UP000182631"/>
    </source>
</evidence>
<organism evidence="1 2">
    <name type="scientific">Candidatus Synechococcus spongiarum</name>
    <dbReference type="NCBI Taxonomy" id="431041"/>
    <lineage>
        <taxon>Bacteria</taxon>
        <taxon>Bacillati</taxon>
        <taxon>Cyanobacteriota</taxon>
        <taxon>Cyanophyceae</taxon>
        <taxon>Synechococcales</taxon>
        <taxon>Synechococcaceae</taxon>
        <taxon>Synechococcus</taxon>
    </lineage>
</organism>
<accession>A0A164ZRK8</accession>
<evidence type="ECO:0000313" key="1">
    <source>
        <dbReference type="EMBL" id="SAY38994.1"/>
    </source>
</evidence>
<dbReference type="EMBL" id="FITM01000112">
    <property type="protein sequence ID" value="SAY38994.1"/>
    <property type="molecule type" value="Genomic_DNA"/>
</dbReference>
<dbReference type="Proteomes" id="UP000182631">
    <property type="component" value="Unassembled WGS sequence"/>
</dbReference>
<dbReference type="AlphaFoldDB" id="A0A164ZRK8"/>
<feature type="non-terminal residue" evidence="1">
    <location>
        <position position="198"/>
    </location>
</feature>
<reference evidence="2" key="1">
    <citation type="submission" date="2016-02" db="EMBL/GenBank/DDBJ databases">
        <authorList>
            <person name="liu f."/>
        </authorList>
    </citation>
    <scope>NUCLEOTIDE SEQUENCE [LARGE SCALE GENOMIC DNA]</scope>
</reference>
<keyword evidence="2" id="KW-1185">Reference proteome</keyword>